<dbReference type="GO" id="GO:0004519">
    <property type="term" value="F:endonuclease activity"/>
    <property type="evidence" value="ECO:0007669"/>
    <property type="project" value="UniProtKB-KW"/>
</dbReference>
<evidence type="ECO:0000313" key="15">
    <source>
        <dbReference type="Proteomes" id="UP001642360"/>
    </source>
</evidence>
<evidence type="ECO:0000256" key="4">
    <source>
        <dbReference type="ARBA" id="ARBA00022723"/>
    </source>
</evidence>
<feature type="non-terminal residue" evidence="14">
    <location>
        <position position="78"/>
    </location>
</feature>
<dbReference type="GO" id="GO:0006310">
    <property type="term" value="P:DNA recombination"/>
    <property type="evidence" value="ECO:0007669"/>
    <property type="project" value="UniProtKB-KW"/>
</dbReference>
<keyword evidence="12" id="KW-0469">Meiosis</keyword>
<evidence type="ECO:0000256" key="9">
    <source>
        <dbReference type="ARBA" id="ARBA00023172"/>
    </source>
</evidence>
<dbReference type="InterPro" id="IPR033310">
    <property type="entry name" value="Mms4/EME1/EME2"/>
</dbReference>
<keyword evidence="13" id="KW-0175">Coiled coil</keyword>
<accession>A0ABC8QNK5</accession>
<reference evidence="14 15" key="1">
    <citation type="submission" date="2024-02" db="EMBL/GenBank/DDBJ databases">
        <authorList>
            <person name="Vignale AGUSTIN F."/>
            <person name="Sosa J E."/>
            <person name="Modenutti C."/>
        </authorList>
    </citation>
    <scope>NUCLEOTIDE SEQUENCE [LARGE SCALE GENOMIC DNA]</scope>
</reference>
<proteinExistence type="predicted"/>
<keyword evidence="8" id="KW-0460">Magnesium</keyword>
<keyword evidence="11" id="KW-0539">Nucleus</keyword>
<keyword evidence="7" id="KW-0378">Hydrolase</keyword>
<comment type="subcellular location">
    <subcellularLocation>
        <location evidence="2">Nucleus</location>
    </subcellularLocation>
</comment>
<comment type="caution">
    <text evidence="14">The sequence shown here is derived from an EMBL/GenBank/DDBJ whole genome shotgun (WGS) entry which is preliminary data.</text>
</comment>
<dbReference type="GO" id="GO:0016787">
    <property type="term" value="F:hydrolase activity"/>
    <property type="evidence" value="ECO:0007669"/>
    <property type="project" value="UniProtKB-KW"/>
</dbReference>
<dbReference type="AlphaFoldDB" id="A0ABC8QNK5"/>
<dbReference type="Proteomes" id="UP001642360">
    <property type="component" value="Unassembled WGS sequence"/>
</dbReference>
<keyword evidence="10" id="KW-0234">DNA repair</keyword>
<evidence type="ECO:0000256" key="6">
    <source>
        <dbReference type="ARBA" id="ARBA00022763"/>
    </source>
</evidence>
<evidence type="ECO:0000256" key="11">
    <source>
        <dbReference type="ARBA" id="ARBA00023242"/>
    </source>
</evidence>
<keyword evidence="4" id="KW-0479">Metal-binding</keyword>
<dbReference type="EMBL" id="CAUOFW020000323">
    <property type="protein sequence ID" value="CAK9134095.1"/>
    <property type="molecule type" value="Genomic_DNA"/>
</dbReference>
<gene>
    <name evidence="14" type="ORF">ILEXP_LOCUS1025</name>
</gene>
<evidence type="ECO:0000256" key="8">
    <source>
        <dbReference type="ARBA" id="ARBA00022842"/>
    </source>
</evidence>
<name>A0ABC8QNK5_9AQUA</name>
<keyword evidence="9" id="KW-0233">DNA recombination</keyword>
<organism evidence="14 15">
    <name type="scientific">Ilex paraguariensis</name>
    <name type="common">yerba mate</name>
    <dbReference type="NCBI Taxonomy" id="185542"/>
    <lineage>
        <taxon>Eukaryota</taxon>
        <taxon>Viridiplantae</taxon>
        <taxon>Streptophyta</taxon>
        <taxon>Embryophyta</taxon>
        <taxon>Tracheophyta</taxon>
        <taxon>Spermatophyta</taxon>
        <taxon>Magnoliopsida</taxon>
        <taxon>eudicotyledons</taxon>
        <taxon>Gunneridae</taxon>
        <taxon>Pentapetalae</taxon>
        <taxon>asterids</taxon>
        <taxon>campanulids</taxon>
        <taxon>Aquifoliales</taxon>
        <taxon>Aquifoliaceae</taxon>
        <taxon>Ilex</taxon>
    </lineage>
</organism>
<evidence type="ECO:0000256" key="3">
    <source>
        <dbReference type="ARBA" id="ARBA00022722"/>
    </source>
</evidence>
<dbReference type="GO" id="GO:0051321">
    <property type="term" value="P:meiotic cell cycle"/>
    <property type="evidence" value="ECO:0007669"/>
    <property type="project" value="UniProtKB-KW"/>
</dbReference>
<evidence type="ECO:0000256" key="13">
    <source>
        <dbReference type="SAM" id="Coils"/>
    </source>
</evidence>
<keyword evidence="15" id="KW-1185">Reference proteome</keyword>
<comment type="cofactor">
    <cofactor evidence="1">
        <name>Mg(2+)</name>
        <dbReference type="ChEBI" id="CHEBI:18420"/>
    </cofactor>
</comment>
<evidence type="ECO:0000256" key="5">
    <source>
        <dbReference type="ARBA" id="ARBA00022759"/>
    </source>
</evidence>
<evidence type="ECO:0000256" key="10">
    <source>
        <dbReference type="ARBA" id="ARBA00023204"/>
    </source>
</evidence>
<evidence type="ECO:0000256" key="7">
    <source>
        <dbReference type="ARBA" id="ARBA00022801"/>
    </source>
</evidence>
<dbReference type="PANTHER" id="PTHR21077">
    <property type="entry name" value="EME1 PROTEIN"/>
    <property type="match status" value="1"/>
</dbReference>
<evidence type="ECO:0000256" key="1">
    <source>
        <dbReference type="ARBA" id="ARBA00001946"/>
    </source>
</evidence>
<dbReference type="GO" id="GO:0046872">
    <property type="term" value="F:metal ion binding"/>
    <property type="evidence" value="ECO:0007669"/>
    <property type="project" value="UniProtKB-KW"/>
</dbReference>
<keyword evidence="6" id="KW-0227">DNA damage</keyword>
<feature type="coiled-coil region" evidence="13">
    <location>
        <begin position="1"/>
        <end position="56"/>
    </location>
</feature>
<dbReference type="GO" id="GO:0006281">
    <property type="term" value="P:DNA repair"/>
    <property type="evidence" value="ECO:0007669"/>
    <property type="project" value="UniProtKB-KW"/>
</dbReference>
<keyword evidence="5" id="KW-0255">Endonuclease</keyword>
<evidence type="ECO:0000256" key="12">
    <source>
        <dbReference type="ARBA" id="ARBA00023254"/>
    </source>
</evidence>
<dbReference type="PANTHER" id="PTHR21077:SF5">
    <property type="entry name" value="CROSSOVER JUNCTION ENDONUCLEASE MMS4"/>
    <property type="match status" value="1"/>
</dbReference>
<sequence length="78" mass="9190">MDEAIGKRRISKEERVRLKEEKKQQKEQEKLQKEVLRAEAVEMKKLQKERQKWEKGKFALKSIVAEIDPKIVELGSVG</sequence>
<dbReference type="GO" id="GO:0005634">
    <property type="term" value="C:nucleus"/>
    <property type="evidence" value="ECO:0007669"/>
    <property type="project" value="UniProtKB-SubCell"/>
</dbReference>
<keyword evidence="3" id="KW-0540">Nuclease</keyword>
<evidence type="ECO:0000313" key="14">
    <source>
        <dbReference type="EMBL" id="CAK9134095.1"/>
    </source>
</evidence>
<protein>
    <submittedName>
        <fullName evidence="14">Uncharacterized protein</fullName>
    </submittedName>
</protein>
<evidence type="ECO:0000256" key="2">
    <source>
        <dbReference type="ARBA" id="ARBA00004123"/>
    </source>
</evidence>